<sequence length="338" mass="37030">MTRKRTTIKDVSVLAGVSVSTVSRVLNSSGPISEDTRKLVESAATQLKYQPNPLARGLVNQQLGGIGVMVPWIAGPYFGVFLEGIQRVLRETDYRLVVASGQGNRDNEQETLAYLLNNDADGVIYYGERLSAADLEQINPHMKPVVVMGQDPAELPNNIGIDDELGAYLATRYLIDHGHSEIAHISGDPHTHVTRSKLAGYQRALSQAGLPYRSGLVVSSNYTEPGGYQAALKLLAGPAFTAIFCGNDQMAMGSYQALRDFNKRIPEDVSMVGFDDILFSRYMHPALTTVRVPIYEMGMAAASTVLRLLDRTHQEVRSVLEPQLIVRHSVLNLKPTPP</sequence>
<dbReference type="InterPro" id="IPR000843">
    <property type="entry name" value="HTH_LacI"/>
</dbReference>
<dbReference type="CDD" id="cd06267">
    <property type="entry name" value="PBP1_LacI_sugar_binding-like"/>
    <property type="match status" value="1"/>
</dbReference>
<dbReference type="SUPFAM" id="SSF47413">
    <property type="entry name" value="lambda repressor-like DNA-binding domains"/>
    <property type="match status" value="1"/>
</dbReference>
<dbReference type="PRINTS" id="PR00036">
    <property type="entry name" value="HTHLACI"/>
</dbReference>
<accession>A0ABQ2D7C4</accession>
<dbReference type="InterPro" id="IPR028082">
    <property type="entry name" value="Peripla_BP_I"/>
</dbReference>
<evidence type="ECO:0000256" key="2">
    <source>
        <dbReference type="ARBA" id="ARBA00023125"/>
    </source>
</evidence>
<evidence type="ECO:0000313" key="6">
    <source>
        <dbReference type="Proteomes" id="UP000632222"/>
    </source>
</evidence>
<dbReference type="InterPro" id="IPR010982">
    <property type="entry name" value="Lambda_DNA-bd_dom_sf"/>
</dbReference>
<dbReference type="Gene3D" id="1.10.260.40">
    <property type="entry name" value="lambda repressor-like DNA-binding domains"/>
    <property type="match status" value="1"/>
</dbReference>
<dbReference type="RefSeq" id="WP_189005493.1">
    <property type="nucleotide sequence ID" value="NZ_BMOD01000019.1"/>
</dbReference>
<feature type="domain" description="HTH lacI-type" evidence="4">
    <location>
        <begin position="6"/>
        <end position="60"/>
    </location>
</feature>
<dbReference type="Pfam" id="PF13377">
    <property type="entry name" value="Peripla_BP_3"/>
    <property type="match status" value="1"/>
</dbReference>
<dbReference type="PROSITE" id="PS50932">
    <property type="entry name" value="HTH_LACI_2"/>
    <property type="match status" value="1"/>
</dbReference>
<dbReference type="Gene3D" id="3.40.50.2300">
    <property type="match status" value="2"/>
</dbReference>
<dbReference type="InterPro" id="IPR046335">
    <property type="entry name" value="LacI/GalR-like_sensor"/>
</dbReference>
<proteinExistence type="predicted"/>
<evidence type="ECO:0000256" key="1">
    <source>
        <dbReference type="ARBA" id="ARBA00023015"/>
    </source>
</evidence>
<evidence type="ECO:0000259" key="4">
    <source>
        <dbReference type="PROSITE" id="PS50932"/>
    </source>
</evidence>
<evidence type="ECO:0000256" key="3">
    <source>
        <dbReference type="ARBA" id="ARBA00023163"/>
    </source>
</evidence>
<dbReference type="PANTHER" id="PTHR30146">
    <property type="entry name" value="LACI-RELATED TRANSCRIPTIONAL REPRESSOR"/>
    <property type="match status" value="1"/>
</dbReference>
<dbReference type="Pfam" id="PF00356">
    <property type="entry name" value="LacI"/>
    <property type="match status" value="1"/>
</dbReference>
<dbReference type="CDD" id="cd01392">
    <property type="entry name" value="HTH_LacI"/>
    <property type="match status" value="1"/>
</dbReference>
<keyword evidence="3" id="KW-0804">Transcription</keyword>
<dbReference type="Proteomes" id="UP000632222">
    <property type="component" value="Unassembled WGS sequence"/>
</dbReference>
<gene>
    <name evidence="5" type="ORF">GCM10008938_38420</name>
</gene>
<evidence type="ECO:0000313" key="5">
    <source>
        <dbReference type="EMBL" id="GGJ48728.1"/>
    </source>
</evidence>
<keyword evidence="6" id="KW-1185">Reference proteome</keyword>
<protein>
    <submittedName>
        <fullName evidence="5">Transcriptional regulator GalR</fullName>
    </submittedName>
</protein>
<keyword evidence="1" id="KW-0805">Transcription regulation</keyword>
<reference evidence="6" key="1">
    <citation type="journal article" date="2019" name="Int. J. Syst. Evol. Microbiol.">
        <title>The Global Catalogue of Microorganisms (GCM) 10K type strain sequencing project: providing services to taxonomists for standard genome sequencing and annotation.</title>
        <authorList>
            <consortium name="The Broad Institute Genomics Platform"/>
            <consortium name="The Broad Institute Genome Sequencing Center for Infectious Disease"/>
            <person name="Wu L."/>
            <person name="Ma J."/>
        </authorList>
    </citation>
    <scope>NUCLEOTIDE SEQUENCE [LARGE SCALE GENOMIC DNA]</scope>
    <source>
        <strain evidence="6">JCM 14370</strain>
    </source>
</reference>
<comment type="caution">
    <text evidence="5">The sequence shown here is derived from an EMBL/GenBank/DDBJ whole genome shotgun (WGS) entry which is preliminary data.</text>
</comment>
<dbReference type="EMBL" id="BMOD01000019">
    <property type="protein sequence ID" value="GGJ48728.1"/>
    <property type="molecule type" value="Genomic_DNA"/>
</dbReference>
<dbReference type="SUPFAM" id="SSF53822">
    <property type="entry name" value="Periplasmic binding protein-like I"/>
    <property type="match status" value="1"/>
</dbReference>
<dbReference type="PANTHER" id="PTHR30146:SF109">
    <property type="entry name" value="HTH-TYPE TRANSCRIPTIONAL REGULATOR GALS"/>
    <property type="match status" value="1"/>
</dbReference>
<keyword evidence="2" id="KW-0238">DNA-binding</keyword>
<organism evidence="5 6">
    <name type="scientific">Deinococcus roseus</name>
    <dbReference type="NCBI Taxonomy" id="392414"/>
    <lineage>
        <taxon>Bacteria</taxon>
        <taxon>Thermotogati</taxon>
        <taxon>Deinococcota</taxon>
        <taxon>Deinococci</taxon>
        <taxon>Deinococcales</taxon>
        <taxon>Deinococcaceae</taxon>
        <taxon>Deinococcus</taxon>
    </lineage>
</organism>
<name>A0ABQ2D7C4_9DEIO</name>
<dbReference type="SMART" id="SM00354">
    <property type="entry name" value="HTH_LACI"/>
    <property type="match status" value="1"/>
</dbReference>